<evidence type="ECO:0000259" key="2">
    <source>
        <dbReference type="Pfam" id="PF26273"/>
    </source>
</evidence>
<dbReference type="Pfam" id="PF26273">
    <property type="entry name" value="Gly_zipper"/>
    <property type="match status" value="1"/>
</dbReference>
<sequence length="65" mass="6334">MAENDRDNNALVMGLSLGPLAGVVVGLLFLDNLGLGIALGLGAGAVFGVLAQNRGQGGGGAARDE</sequence>
<keyword evidence="4" id="KW-1185">Reference proteome</keyword>
<protein>
    <recommendedName>
        <fullName evidence="2">Glycine zipper-like domain-containing protein</fullName>
    </recommendedName>
</protein>
<organism evidence="3 4">
    <name type="scientific">Streptomyces luteireticuli</name>
    <dbReference type="NCBI Taxonomy" id="173858"/>
    <lineage>
        <taxon>Bacteria</taxon>
        <taxon>Bacillati</taxon>
        <taxon>Actinomycetota</taxon>
        <taxon>Actinomycetes</taxon>
        <taxon>Kitasatosporales</taxon>
        <taxon>Streptomycetaceae</taxon>
        <taxon>Streptomyces</taxon>
    </lineage>
</organism>
<evidence type="ECO:0000256" key="1">
    <source>
        <dbReference type="SAM" id="Phobius"/>
    </source>
</evidence>
<proteinExistence type="predicted"/>
<feature type="transmembrane region" description="Helical" evidence="1">
    <location>
        <begin position="35"/>
        <end position="53"/>
    </location>
</feature>
<dbReference type="RefSeq" id="WP_344018850.1">
    <property type="nucleotide sequence ID" value="NZ_BAAABX010000004.1"/>
</dbReference>
<reference evidence="4" key="1">
    <citation type="journal article" date="2019" name="Int. J. Syst. Evol. Microbiol.">
        <title>The Global Catalogue of Microorganisms (GCM) 10K type strain sequencing project: providing services to taxonomists for standard genome sequencing and annotation.</title>
        <authorList>
            <consortium name="The Broad Institute Genomics Platform"/>
            <consortium name="The Broad Institute Genome Sequencing Center for Infectious Disease"/>
            <person name="Wu L."/>
            <person name="Ma J."/>
        </authorList>
    </citation>
    <scope>NUCLEOTIDE SEQUENCE [LARGE SCALE GENOMIC DNA]</scope>
    <source>
        <strain evidence="4">JCM 4788</strain>
    </source>
</reference>
<dbReference type="Proteomes" id="UP001500879">
    <property type="component" value="Unassembled WGS sequence"/>
</dbReference>
<feature type="domain" description="Glycine zipper-like" evidence="2">
    <location>
        <begin position="7"/>
        <end position="54"/>
    </location>
</feature>
<dbReference type="InterPro" id="IPR058598">
    <property type="entry name" value="Gly_zipper-like_dom"/>
</dbReference>
<keyword evidence="1" id="KW-0812">Transmembrane</keyword>
<comment type="caution">
    <text evidence="3">The sequence shown here is derived from an EMBL/GenBank/DDBJ whole genome shotgun (WGS) entry which is preliminary data.</text>
</comment>
<feature type="transmembrane region" description="Helical" evidence="1">
    <location>
        <begin position="12"/>
        <end position="29"/>
    </location>
</feature>
<dbReference type="EMBL" id="BAAABX010000004">
    <property type="protein sequence ID" value="GAA0385684.1"/>
    <property type="molecule type" value="Genomic_DNA"/>
</dbReference>
<name>A0ABP3I066_9ACTN</name>
<evidence type="ECO:0000313" key="4">
    <source>
        <dbReference type="Proteomes" id="UP001500879"/>
    </source>
</evidence>
<accession>A0ABP3I066</accession>
<gene>
    <name evidence="3" type="ORF">GCM10010357_03110</name>
</gene>
<evidence type="ECO:0000313" key="3">
    <source>
        <dbReference type="EMBL" id="GAA0385684.1"/>
    </source>
</evidence>
<keyword evidence="1" id="KW-0472">Membrane</keyword>
<keyword evidence="1" id="KW-1133">Transmembrane helix</keyword>